<accession>A0A343TFH2</accession>
<dbReference type="EMBL" id="CP025066">
    <property type="protein sequence ID" value="AUX07844.1"/>
    <property type="molecule type" value="Genomic_DNA"/>
</dbReference>
<evidence type="ECO:0000256" key="1">
    <source>
        <dbReference type="SAM" id="MobiDB-lite"/>
    </source>
</evidence>
<proteinExistence type="predicted"/>
<dbReference type="OrthoDB" id="242565at2157"/>
<feature type="compositionally biased region" description="Low complexity" evidence="1">
    <location>
        <begin position="187"/>
        <end position="209"/>
    </location>
</feature>
<dbReference type="RefSeq" id="WP_119813839.1">
    <property type="nucleotide sequence ID" value="NZ_CP025066.1"/>
</dbReference>
<feature type="compositionally biased region" description="Basic and acidic residues" evidence="1">
    <location>
        <begin position="210"/>
        <end position="219"/>
    </location>
</feature>
<protein>
    <submittedName>
        <fullName evidence="2">Uncharacterized protein</fullName>
    </submittedName>
</protein>
<feature type="region of interest" description="Disordered" evidence="1">
    <location>
        <begin position="434"/>
        <end position="458"/>
    </location>
</feature>
<evidence type="ECO:0000313" key="3">
    <source>
        <dbReference type="Proteomes" id="UP000263012"/>
    </source>
</evidence>
<reference evidence="3" key="1">
    <citation type="submission" date="2017-11" db="EMBL/GenBank/DDBJ databases">
        <title>Phenotypic and genomic properties of facultatively anaerobic sulfur-reducing natronoarchaea from hypersaline soda lakes.</title>
        <authorList>
            <person name="Sorokin D.Y."/>
            <person name="Kublanov I.V."/>
            <person name="Roman P."/>
            <person name="Sinninghe Damste J.S."/>
            <person name="Golyshin P.N."/>
            <person name="Rojo D."/>
            <person name="Ciordia S."/>
            <person name="Mena M.D.C."/>
            <person name="Ferrer M."/>
            <person name="Messina E."/>
            <person name="Smedile F."/>
            <person name="La Spada G."/>
            <person name="La Cono V."/>
            <person name="Yakimov M.M."/>
        </authorList>
    </citation>
    <scope>NUCLEOTIDE SEQUENCE [LARGE SCALE GENOMIC DNA]</scope>
    <source>
        <strain evidence="3">AArc-Sl</strain>
    </source>
</reference>
<sequence>MTLVDTRKIGRRFRALDADERLEFLAALWAARGFETTIQGEVIVASRDGDEVRIGATAGSRIHRLYADIVARISGSERGTQVDVLVDAFGDRSGFSSPRNDSVRRLAPTELRQLLAYGVDRETGDRLAREYLETPLVVEESTQSPVGSAVASPAVVALVVLAIAVVVVSLSGVGLPGDPFDAREGPATSGGASTTTWEDSASADASARSEVTEDDRLADRNSSLPPGLSLSGVEDATRLAHAHRRSLPTSRTFEMAFEGPPDVVGYQGLVVTSTTWEAETSIRYRGATSATLANEDELHERGTDVFADGDREYIRIHEKEIENGVDDSGNETTGPGEYTYRDFQVGTFLSPTDTPSATRIPRYLDSNATRVEVATERTETRYVVFATEPPASLPDTVESYRARAIVRPDGVVLRLEVTYERSDVDRSVRYTQRVSKLDRTTVSPPAWVESAREEPDDR</sequence>
<feature type="compositionally biased region" description="Low complexity" evidence="1">
    <location>
        <begin position="222"/>
        <end position="232"/>
    </location>
</feature>
<dbReference type="GeneID" id="37876524"/>
<evidence type="ECO:0000313" key="2">
    <source>
        <dbReference type="EMBL" id="AUX07844.1"/>
    </source>
</evidence>
<gene>
    <name evidence="2" type="ORF">AArcSl_0189</name>
</gene>
<dbReference type="AlphaFoldDB" id="A0A343TFH2"/>
<feature type="region of interest" description="Disordered" evidence="1">
    <location>
        <begin position="177"/>
        <end position="232"/>
    </location>
</feature>
<keyword evidence="3" id="KW-1185">Reference proteome</keyword>
<organism evidence="2 3">
    <name type="scientific">Halalkaliarchaeum desulfuricum</name>
    <dbReference type="NCBI Taxonomy" id="2055893"/>
    <lineage>
        <taxon>Archaea</taxon>
        <taxon>Methanobacteriati</taxon>
        <taxon>Methanobacteriota</taxon>
        <taxon>Stenosarchaea group</taxon>
        <taxon>Halobacteria</taxon>
        <taxon>Halobacteriales</taxon>
        <taxon>Haloferacaceae</taxon>
        <taxon>Halalkaliarchaeum</taxon>
    </lineage>
</organism>
<dbReference type="KEGG" id="hdf:AArcSl_0189"/>
<dbReference type="Proteomes" id="UP000263012">
    <property type="component" value="Chromosome"/>
</dbReference>
<name>A0A343TFH2_9EURY</name>